<proteinExistence type="predicted"/>
<evidence type="ECO:0000256" key="2">
    <source>
        <dbReference type="ARBA" id="ARBA00022723"/>
    </source>
</evidence>
<reference evidence="4" key="1">
    <citation type="submission" date="2021-02" db="EMBL/GenBank/DDBJ databases">
        <authorList>
            <person name="Nowell W R."/>
        </authorList>
    </citation>
    <scope>NUCLEOTIDE SEQUENCE</scope>
</reference>
<dbReference type="Proteomes" id="UP000682733">
    <property type="component" value="Unassembled WGS sequence"/>
</dbReference>
<feature type="domain" description="DDE Tnp4" evidence="3">
    <location>
        <begin position="19"/>
        <end position="126"/>
    </location>
</feature>
<dbReference type="AlphaFoldDB" id="A0A8S2FRV7"/>
<gene>
    <name evidence="4" type="ORF">OVA965_LOCUS38824</name>
    <name evidence="5" type="ORF">TMI583_LOCUS40041</name>
</gene>
<evidence type="ECO:0000259" key="3">
    <source>
        <dbReference type="Pfam" id="PF13359"/>
    </source>
</evidence>
<dbReference type="InterPro" id="IPR027806">
    <property type="entry name" value="HARBI1_dom"/>
</dbReference>
<protein>
    <recommendedName>
        <fullName evidence="3">DDE Tnp4 domain-containing protein</fullName>
    </recommendedName>
</protein>
<dbReference type="PANTHER" id="PTHR23080">
    <property type="entry name" value="THAP DOMAIN PROTEIN"/>
    <property type="match status" value="1"/>
</dbReference>
<dbReference type="Proteomes" id="UP000677228">
    <property type="component" value="Unassembled WGS sequence"/>
</dbReference>
<sequence length="201" mass="23259">MQGPYFANYFNNDAQITKHIMYNNKENIRQWLQKGDILVVDRGFRDSLEHLKLLGYQTYMPAFLSKGSKQFDTQTANETRFVTKIRWVIESANGRIKQWRLFDKVLPNSLLKTVGDLVAIVGALLNCYGAPFIQDFSKDKLLGKKMRQLRDQTNELGEYVAKLKSKTEKPIQYKELDAADTVPDFPRLTLEQLNDITLGEF</sequence>
<evidence type="ECO:0000313" key="4">
    <source>
        <dbReference type="EMBL" id="CAF1541893.1"/>
    </source>
</evidence>
<evidence type="ECO:0000256" key="1">
    <source>
        <dbReference type="ARBA" id="ARBA00001968"/>
    </source>
</evidence>
<dbReference type="EMBL" id="CAJOBA010061340">
    <property type="protein sequence ID" value="CAF4330331.1"/>
    <property type="molecule type" value="Genomic_DNA"/>
</dbReference>
<dbReference type="Pfam" id="PF13359">
    <property type="entry name" value="DDE_Tnp_4"/>
    <property type="match status" value="1"/>
</dbReference>
<keyword evidence="2" id="KW-0479">Metal-binding</keyword>
<accession>A0A8S2FRV7</accession>
<dbReference type="EMBL" id="CAJNOK010039003">
    <property type="protein sequence ID" value="CAF1541893.1"/>
    <property type="molecule type" value="Genomic_DNA"/>
</dbReference>
<dbReference type="GO" id="GO:0046872">
    <property type="term" value="F:metal ion binding"/>
    <property type="evidence" value="ECO:0007669"/>
    <property type="project" value="UniProtKB-KW"/>
</dbReference>
<comment type="cofactor">
    <cofactor evidence="1">
        <name>a divalent metal cation</name>
        <dbReference type="ChEBI" id="CHEBI:60240"/>
    </cofactor>
</comment>
<name>A0A8S2FRV7_9BILA</name>
<evidence type="ECO:0000313" key="6">
    <source>
        <dbReference type="Proteomes" id="UP000677228"/>
    </source>
</evidence>
<evidence type="ECO:0000313" key="5">
    <source>
        <dbReference type="EMBL" id="CAF4330331.1"/>
    </source>
</evidence>
<comment type="caution">
    <text evidence="4">The sequence shown here is derived from an EMBL/GenBank/DDBJ whole genome shotgun (WGS) entry which is preliminary data.</text>
</comment>
<organism evidence="4 6">
    <name type="scientific">Didymodactylos carnosus</name>
    <dbReference type="NCBI Taxonomy" id="1234261"/>
    <lineage>
        <taxon>Eukaryota</taxon>
        <taxon>Metazoa</taxon>
        <taxon>Spiralia</taxon>
        <taxon>Gnathifera</taxon>
        <taxon>Rotifera</taxon>
        <taxon>Eurotatoria</taxon>
        <taxon>Bdelloidea</taxon>
        <taxon>Philodinida</taxon>
        <taxon>Philodinidae</taxon>
        <taxon>Didymodactylos</taxon>
    </lineage>
</organism>